<evidence type="ECO:0000313" key="2">
    <source>
        <dbReference type="Proteomes" id="UP000188268"/>
    </source>
</evidence>
<sequence>MAEFDSYTFDRIRHAPHHSLTQTFT</sequence>
<dbReference type="EMBL" id="AWWV01010534">
    <property type="protein sequence ID" value="OMO78651.1"/>
    <property type="molecule type" value="Genomic_DNA"/>
</dbReference>
<dbReference type="AlphaFoldDB" id="A0A1R3I823"/>
<protein>
    <submittedName>
        <fullName evidence="1">Uncharacterized protein</fullName>
    </submittedName>
</protein>
<gene>
    <name evidence="1" type="ORF">CCACVL1_14230</name>
</gene>
<comment type="caution">
    <text evidence="1">The sequence shown here is derived from an EMBL/GenBank/DDBJ whole genome shotgun (WGS) entry which is preliminary data.</text>
</comment>
<dbReference type="Proteomes" id="UP000188268">
    <property type="component" value="Unassembled WGS sequence"/>
</dbReference>
<evidence type="ECO:0000313" key="1">
    <source>
        <dbReference type="EMBL" id="OMO78651.1"/>
    </source>
</evidence>
<dbReference type="Gramene" id="OMO78651">
    <property type="protein sequence ID" value="OMO78651"/>
    <property type="gene ID" value="CCACVL1_14230"/>
</dbReference>
<name>A0A1R3I823_COCAP</name>
<keyword evidence="2" id="KW-1185">Reference proteome</keyword>
<reference evidence="1 2" key="1">
    <citation type="submission" date="2013-09" db="EMBL/GenBank/DDBJ databases">
        <title>Corchorus capsularis genome sequencing.</title>
        <authorList>
            <person name="Alam M."/>
            <person name="Haque M.S."/>
            <person name="Islam M.S."/>
            <person name="Emdad E.M."/>
            <person name="Islam M.M."/>
            <person name="Ahmed B."/>
            <person name="Halim A."/>
            <person name="Hossen Q.M.M."/>
            <person name="Hossain M.Z."/>
            <person name="Ahmed R."/>
            <person name="Khan M.M."/>
            <person name="Islam R."/>
            <person name="Rashid M.M."/>
            <person name="Khan S.A."/>
            <person name="Rahman M.S."/>
            <person name="Alam M."/>
        </authorList>
    </citation>
    <scope>NUCLEOTIDE SEQUENCE [LARGE SCALE GENOMIC DNA]</scope>
    <source>
        <strain evidence="2">cv. CVL-1</strain>
        <tissue evidence="1">Whole seedling</tissue>
    </source>
</reference>
<proteinExistence type="predicted"/>
<organism evidence="1 2">
    <name type="scientific">Corchorus capsularis</name>
    <name type="common">Jute</name>
    <dbReference type="NCBI Taxonomy" id="210143"/>
    <lineage>
        <taxon>Eukaryota</taxon>
        <taxon>Viridiplantae</taxon>
        <taxon>Streptophyta</taxon>
        <taxon>Embryophyta</taxon>
        <taxon>Tracheophyta</taxon>
        <taxon>Spermatophyta</taxon>
        <taxon>Magnoliopsida</taxon>
        <taxon>eudicotyledons</taxon>
        <taxon>Gunneridae</taxon>
        <taxon>Pentapetalae</taxon>
        <taxon>rosids</taxon>
        <taxon>malvids</taxon>
        <taxon>Malvales</taxon>
        <taxon>Malvaceae</taxon>
        <taxon>Grewioideae</taxon>
        <taxon>Apeibeae</taxon>
        <taxon>Corchorus</taxon>
    </lineage>
</organism>
<accession>A0A1R3I823</accession>